<proteinExistence type="predicted"/>
<feature type="non-terminal residue" evidence="1">
    <location>
        <position position="1"/>
    </location>
</feature>
<sequence>DTFVIGIQNLYAKECKNAECNVELFWDDGTPFNFNGSSINEVTADSGMECFRLNIKRSKMKTRPCSVLGGGILCEYVCSGNSTREKVNCGTEPIPMEYYKVRDKFYKLMSTPNTDWSQANTLCSAQVGSHLPIIKDGADLSTLRNAFQFIT</sequence>
<organism evidence="1 2">
    <name type="scientific">Tigriopus californicus</name>
    <name type="common">Marine copepod</name>
    <dbReference type="NCBI Taxonomy" id="6832"/>
    <lineage>
        <taxon>Eukaryota</taxon>
        <taxon>Metazoa</taxon>
        <taxon>Ecdysozoa</taxon>
        <taxon>Arthropoda</taxon>
        <taxon>Crustacea</taxon>
        <taxon>Multicrustacea</taxon>
        <taxon>Hexanauplia</taxon>
        <taxon>Copepoda</taxon>
        <taxon>Harpacticoida</taxon>
        <taxon>Harpacticidae</taxon>
        <taxon>Tigriopus</taxon>
    </lineage>
</organism>
<protein>
    <recommendedName>
        <fullName evidence="3">C-type lectin domain-containing protein</fullName>
    </recommendedName>
</protein>
<dbReference type="AlphaFoldDB" id="A0A553PTK8"/>
<gene>
    <name evidence="1" type="ORF">TCAL_15524</name>
</gene>
<keyword evidence="2" id="KW-1185">Reference proteome</keyword>
<evidence type="ECO:0008006" key="3">
    <source>
        <dbReference type="Google" id="ProtNLM"/>
    </source>
</evidence>
<accession>A0A553PTK8</accession>
<dbReference type="Proteomes" id="UP000318571">
    <property type="component" value="Chromosome 12"/>
</dbReference>
<evidence type="ECO:0000313" key="1">
    <source>
        <dbReference type="EMBL" id="TRY81021.1"/>
    </source>
</evidence>
<reference evidence="1 2" key="1">
    <citation type="journal article" date="2018" name="Nat. Ecol. Evol.">
        <title>Genomic signatures of mitonuclear coevolution across populations of Tigriopus californicus.</title>
        <authorList>
            <person name="Barreto F.S."/>
            <person name="Watson E.T."/>
            <person name="Lima T.G."/>
            <person name="Willett C.S."/>
            <person name="Edmands S."/>
            <person name="Li W."/>
            <person name="Burton R.S."/>
        </authorList>
    </citation>
    <scope>NUCLEOTIDE SEQUENCE [LARGE SCALE GENOMIC DNA]</scope>
    <source>
        <strain evidence="1 2">San Diego</strain>
    </source>
</reference>
<feature type="non-terminal residue" evidence="1">
    <location>
        <position position="151"/>
    </location>
</feature>
<dbReference type="SUPFAM" id="SSF56436">
    <property type="entry name" value="C-type lectin-like"/>
    <property type="match status" value="1"/>
</dbReference>
<name>A0A553PTK8_TIGCA</name>
<evidence type="ECO:0000313" key="2">
    <source>
        <dbReference type="Proteomes" id="UP000318571"/>
    </source>
</evidence>
<comment type="caution">
    <text evidence="1">The sequence shown here is derived from an EMBL/GenBank/DDBJ whole genome shotgun (WGS) entry which is preliminary data.</text>
</comment>
<dbReference type="EMBL" id="VCGU01000001">
    <property type="protein sequence ID" value="TRY81021.1"/>
    <property type="molecule type" value="Genomic_DNA"/>
</dbReference>
<dbReference type="InterPro" id="IPR016187">
    <property type="entry name" value="CTDL_fold"/>
</dbReference>